<dbReference type="HOGENOM" id="CLU_3297514_0_0_9"/>
<protein>
    <submittedName>
        <fullName evidence="1">Uncharacterized protein</fullName>
    </submittedName>
</protein>
<dbReference type="EMBL" id="ACBY02000023">
    <property type="protein sequence ID" value="EFB75874.1"/>
    <property type="molecule type" value="Genomic_DNA"/>
</dbReference>
<organism evidence="1 2">
    <name type="scientific">Subdoligranulum variabile DSM 15176</name>
    <dbReference type="NCBI Taxonomy" id="411471"/>
    <lineage>
        <taxon>Bacteria</taxon>
        <taxon>Bacillati</taxon>
        <taxon>Bacillota</taxon>
        <taxon>Clostridia</taxon>
        <taxon>Eubacteriales</taxon>
        <taxon>Oscillospiraceae</taxon>
        <taxon>Subdoligranulum</taxon>
    </lineage>
</organism>
<reference evidence="1" key="1">
    <citation type="submission" date="2009-12" db="EMBL/GenBank/DDBJ databases">
        <authorList>
            <person name="Weinstock G."/>
            <person name="Sodergren E."/>
            <person name="Clifton S."/>
            <person name="Fulton L."/>
            <person name="Fulton B."/>
            <person name="Courtney L."/>
            <person name="Fronick C."/>
            <person name="Harrison M."/>
            <person name="Strong C."/>
            <person name="Farmer C."/>
            <person name="Delahaunty K."/>
            <person name="Markovic C."/>
            <person name="Hall O."/>
            <person name="Minx P."/>
            <person name="Tomlinson C."/>
            <person name="Mitreva M."/>
            <person name="Nelson J."/>
            <person name="Hou S."/>
            <person name="Wollam A."/>
            <person name="Pepin K.H."/>
            <person name="Johnson M."/>
            <person name="Bhonagiri V."/>
            <person name="Nash W.E."/>
            <person name="Warren W."/>
            <person name="Chinwalla A."/>
            <person name="Mardis E.R."/>
            <person name="Wilson R.K."/>
        </authorList>
    </citation>
    <scope>NUCLEOTIDE SEQUENCE [LARGE SCALE GENOMIC DNA]</scope>
    <source>
        <strain evidence="1">DSM 15176</strain>
    </source>
</reference>
<keyword evidence="2" id="KW-1185">Reference proteome</keyword>
<comment type="caution">
    <text evidence="1">The sequence shown here is derived from an EMBL/GenBank/DDBJ whole genome shotgun (WGS) entry which is preliminary data.</text>
</comment>
<evidence type="ECO:0000313" key="2">
    <source>
        <dbReference type="Proteomes" id="UP000003438"/>
    </source>
</evidence>
<dbReference type="Proteomes" id="UP000003438">
    <property type="component" value="Unassembled WGS sequence"/>
</dbReference>
<evidence type="ECO:0000313" key="1">
    <source>
        <dbReference type="EMBL" id="EFB75874.1"/>
    </source>
</evidence>
<sequence>MTDTAFSMVVKKSTVCWNRRHNYDKTQGENSGTIIILEEK</sequence>
<gene>
    <name evidence="1" type="ORF">SUBVAR_05653</name>
</gene>
<proteinExistence type="predicted"/>
<name>D1PMT9_9FIRM</name>
<dbReference type="AlphaFoldDB" id="D1PMT9"/>
<accession>D1PMT9</accession>